<sequence>MNLKRIIIVSSEFPPQPGGIGNHAFNLAKYLQQNGFNIKVISDNRSRNGEVEKRFDEDLPFSVHRVNKRRIRLRMYFRRIQLLFRHIKTSEVVIASGKFSLWIVAFCGLFYNRHYIAIIHGSEVNYKSKPLKFSIDISIKRFSKIIAVSHYTKSLLDHLNLNNIIIIPNGFDFGKWSSKQMKCIALKGNPKLITVGNITERKGQLHVIKHLPELLNVFPDLHYHCVGIPTESKRFIKIAKDLQVSEHVTFHGQVDDNLLQQLLVTSDVFIMLSNETLTGDVEGFGIAILEANALGVPAIGSIGCGIEDAIDQNTSGMLIKYDDSQALIHTLKTILDNKVQFSKQAKDWAEAHDWNLIVKQYIHAMNL</sequence>
<name>A0ABU3U4X4_9FLAO</name>
<keyword evidence="3" id="KW-0328">Glycosyltransferase</keyword>
<keyword evidence="4" id="KW-1185">Reference proteome</keyword>
<dbReference type="PANTHER" id="PTHR45947">
    <property type="entry name" value="SULFOQUINOVOSYL TRANSFERASE SQD2"/>
    <property type="match status" value="1"/>
</dbReference>
<dbReference type="SUPFAM" id="SSF53756">
    <property type="entry name" value="UDP-Glycosyltransferase/glycogen phosphorylase"/>
    <property type="match status" value="1"/>
</dbReference>
<evidence type="ECO:0000259" key="2">
    <source>
        <dbReference type="Pfam" id="PF13439"/>
    </source>
</evidence>
<protein>
    <submittedName>
        <fullName evidence="3">Glycosyltransferase family 4 protein</fullName>
        <ecNumber evidence="3">2.4.-.-</ecNumber>
    </submittedName>
</protein>
<dbReference type="Proteomes" id="UP001268651">
    <property type="component" value="Unassembled WGS sequence"/>
</dbReference>
<dbReference type="CDD" id="cd03801">
    <property type="entry name" value="GT4_PimA-like"/>
    <property type="match status" value="1"/>
</dbReference>
<dbReference type="EMBL" id="JAWHTF010000002">
    <property type="protein sequence ID" value="MDU8885458.1"/>
    <property type="molecule type" value="Genomic_DNA"/>
</dbReference>
<dbReference type="PANTHER" id="PTHR45947:SF3">
    <property type="entry name" value="SULFOQUINOVOSYL TRANSFERASE SQD2"/>
    <property type="match status" value="1"/>
</dbReference>
<reference evidence="3 4" key="1">
    <citation type="submission" date="2023-10" db="EMBL/GenBank/DDBJ databases">
        <title>Marimonas sp. nov. isolated from tidal mud flat.</title>
        <authorList>
            <person name="Jaincy N.J."/>
            <person name="Srinivasan S."/>
            <person name="Lee S.-S."/>
        </authorList>
    </citation>
    <scope>NUCLEOTIDE SEQUENCE [LARGE SCALE GENOMIC DNA]</scope>
    <source>
        <strain evidence="3 4">MJ-SS3</strain>
    </source>
</reference>
<keyword evidence="3" id="KW-0808">Transferase</keyword>
<dbReference type="Pfam" id="PF00534">
    <property type="entry name" value="Glycos_transf_1"/>
    <property type="match status" value="1"/>
</dbReference>
<dbReference type="InterPro" id="IPR028098">
    <property type="entry name" value="Glyco_trans_4-like_N"/>
</dbReference>
<gene>
    <name evidence="3" type="ORF">RXV94_04740</name>
</gene>
<comment type="caution">
    <text evidence="3">The sequence shown here is derived from an EMBL/GenBank/DDBJ whole genome shotgun (WGS) entry which is preliminary data.</text>
</comment>
<proteinExistence type="predicted"/>
<evidence type="ECO:0000259" key="1">
    <source>
        <dbReference type="Pfam" id="PF00534"/>
    </source>
</evidence>
<evidence type="ECO:0000313" key="4">
    <source>
        <dbReference type="Proteomes" id="UP001268651"/>
    </source>
</evidence>
<dbReference type="RefSeq" id="WP_316661338.1">
    <property type="nucleotide sequence ID" value="NZ_JAWHTF010000002.1"/>
</dbReference>
<feature type="domain" description="Glycosyltransferase subfamily 4-like N-terminal" evidence="2">
    <location>
        <begin position="17"/>
        <end position="172"/>
    </location>
</feature>
<accession>A0ABU3U4X4</accession>
<dbReference type="Gene3D" id="3.40.50.2000">
    <property type="entry name" value="Glycogen Phosphorylase B"/>
    <property type="match status" value="2"/>
</dbReference>
<organism evidence="3 4">
    <name type="scientific">Gilvirhabdus luticola</name>
    <dbReference type="NCBI Taxonomy" id="3079858"/>
    <lineage>
        <taxon>Bacteria</taxon>
        <taxon>Pseudomonadati</taxon>
        <taxon>Bacteroidota</taxon>
        <taxon>Flavobacteriia</taxon>
        <taxon>Flavobacteriales</taxon>
        <taxon>Flavobacteriaceae</taxon>
        <taxon>Gilvirhabdus</taxon>
    </lineage>
</organism>
<dbReference type="Pfam" id="PF13439">
    <property type="entry name" value="Glyco_transf_4"/>
    <property type="match status" value="1"/>
</dbReference>
<dbReference type="InterPro" id="IPR050194">
    <property type="entry name" value="Glycosyltransferase_grp1"/>
</dbReference>
<dbReference type="InterPro" id="IPR001296">
    <property type="entry name" value="Glyco_trans_1"/>
</dbReference>
<dbReference type="GO" id="GO:0016757">
    <property type="term" value="F:glycosyltransferase activity"/>
    <property type="evidence" value="ECO:0007669"/>
    <property type="project" value="UniProtKB-KW"/>
</dbReference>
<evidence type="ECO:0000313" key="3">
    <source>
        <dbReference type="EMBL" id="MDU8885458.1"/>
    </source>
</evidence>
<dbReference type="EC" id="2.4.-.-" evidence="3"/>
<feature type="domain" description="Glycosyl transferase family 1" evidence="1">
    <location>
        <begin position="187"/>
        <end position="350"/>
    </location>
</feature>